<name>A0A3T1DAU0_9BACL</name>
<keyword evidence="1" id="KW-1133">Transmembrane helix</keyword>
<organism evidence="2 3">
    <name type="scientific">Cohnella abietis</name>
    <dbReference type="NCBI Taxonomy" id="2507935"/>
    <lineage>
        <taxon>Bacteria</taxon>
        <taxon>Bacillati</taxon>
        <taxon>Bacillota</taxon>
        <taxon>Bacilli</taxon>
        <taxon>Bacillales</taxon>
        <taxon>Paenibacillaceae</taxon>
        <taxon>Cohnella</taxon>
    </lineage>
</organism>
<keyword evidence="3" id="KW-1185">Reference proteome</keyword>
<evidence type="ECO:0000313" key="3">
    <source>
        <dbReference type="Proteomes" id="UP000289856"/>
    </source>
</evidence>
<sequence>MGNFWKYLMVEWKLLFRGPVFWVITLICGGVLYLFSSIENFADSRGMYAMHQSQFLMIVFLFTLLLAMHLARRETLTRSNLILHALPSRYLQLQAMKIVALAAPMSIIAAIPAIFFAINVILIDGTPISDALYGILILLTSVIPVWFIAVVGYIVGLLSSKRWIYIAGLALFLSMTYLLQFLISKWFPQNWIMLLEFSQVDLFRTELYSRQWGFMHGTTFWLHRLFYLSLLITAFLVLVILGMKRRYERQGLRNIYFAAIFSSLLAIITAYLYMNISMDRLAIIKTELDFYKSTYEITYYSKDGQEIVTDNKKRELATIAEYAGIAATKYDLTLHVEKKHGLTIEAAIHMNNGTNRVLDRFPVTLRHIYDLSSVVVNGEAATYEWETNRDFVWVVPAQPLPIGEKAVINMTYNGTVNSWRYDHDSGFGLYYRNAFVDDDRLYLPGTSGWFPIPGTHSLTQYVLSYYNNRGGPKPNLVDSLFAIPNADYNVKIISAKTLNVVPVVGAIVRSDNDRGVYQTELSAKQAPGFSVIAGPLKLLSYPGTSHSISILVDGWYVGRSEEETVGKWTMFTEQVLQLLTELWPEGSGNEARKSSNKLEDFPASLTLLLEYRSPTSINRRINIADPAIINANGLVYAADYSKTMPRLDPHMKTRWLQTLFEQQLGEIAFQSSEFNYLLVAYLTASTDTEHKAQLLPMKDPVIYSISSKYNQEFNQIYKQSTEAEFKHFIKAYYEMLMGISVTGTNWKYEQVIDAERKFIQQWAERGQ</sequence>
<dbReference type="KEGG" id="cohn:KCTCHS21_45880"/>
<dbReference type="AlphaFoldDB" id="A0A3T1DAU0"/>
<keyword evidence="1" id="KW-0472">Membrane</keyword>
<accession>A0A3T1DAU0</accession>
<feature type="transmembrane region" description="Helical" evidence="1">
    <location>
        <begin position="135"/>
        <end position="156"/>
    </location>
</feature>
<keyword evidence="1" id="KW-0812">Transmembrane</keyword>
<feature type="transmembrane region" description="Helical" evidence="1">
    <location>
        <begin position="255"/>
        <end position="274"/>
    </location>
</feature>
<feature type="transmembrane region" description="Helical" evidence="1">
    <location>
        <begin position="163"/>
        <end position="183"/>
    </location>
</feature>
<feature type="transmembrane region" description="Helical" evidence="1">
    <location>
        <begin position="225"/>
        <end position="243"/>
    </location>
</feature>
<feature type="transmembrane region" description="Helical" evidence="1">
    <location>
        <begin position="55"/>
        <end position="71"/>
    </location>
</feature>
<feature type="transmembrane region" description="Helical" evidence="1">
    <location>
        <begin position="14"/>
        <end position="35"/>
    </location>
</feature>
<feature type="transmembrane region" description="Helical" evidence="1">
    <location>
        <begin position="98"/>
        <end position="123"/>
    </location>
</feature>
<dbReference type="EMBL" id="AP019400">
    <property type="protein sequence ID" value="BBI35189.1"/>
    <property type="molecule type" value="Genomic_DNA"/>
</dbReference>
<reference evidence="2 3" key="1">
    <citation type="submission" date="2019-01" db="EMBL/GenBank/DDBJ databases">
        <title>Complete genome sequence of Cohnella hallensis HS21 isolated from Korean fir (Abies koreana) rhizospheric soil.</title>
        <authorList>
            <person name="Jiang L."/>
            <person name="Kang S.W."/>
            <person name="Kim S."/>
            <person name="Jung J."/>
            <person name="Kim C.Y."/>
            <person name="Kim D.H."/>
            <person name="Kim S.W."/>
            <person name="Lee J."/>
        </authorList>
    </citation>
    <scope>NUCLEOTIDE SEQUENCE [LARGE SCALE GENOMIC DNA]</scope>
    <source>
        <strain evidence="2 3">HS21</strain>
    </source>
</reference>
<evidence type="ECO:0000256" key="1">
    <source>
        <dbReference type="SAM" id="Phobius"/>
    </source>
</evidence>
<dbReference type="RefSeq" id="WP_130613636.1">
    <property type="nucleotide sequence ID" value="NZ_AP019400.1"/>
</dbReference>
<gene>
    <name evidence="2" type="ORF">KCTCHS21_45880</name>
</gene>
<evidence type="ECO:0000313" key="2">
    <source>
        <dbReference type="EMBL" id="BBI35189.1"/>
    </source>
</evidence>
<dbReference type="OrthoDB" id="2620511at2"/>
<dbReference type="Proteomes" id="UP000289856">
    <property type="component" value="Chromosome"/>
</dbReference>
<protein>
    <submittedName>
        <fullName evidence="2">Uncharacterized protein</fullName>
    </submittedName>
</protein>
<proteinExistence type="predicted"/>